<dbReference type="Pfam" id="PF09982">
    <property type="entry name" value="LpxR"/>
    <property type="match status" value="1"/>
</dbReference>
<organism evidence="3 4">
    <name type="scientific">Reyranella humidisoli</name>
    <dbReference type="NCBI Taxonomy" id="2849149"/>
    <lineage>
        <taxon>Bacteria</taxon>
        <taxon>Pseudomonadati</taxon>
        <taxon>Pseudomonadota</taxon>
        <taxon>Alphaproteobacteria</taxon>
        <taxon>Hyphomicrobiales</taxon>
        <taxon>Reyranellaceae</taxon>
        <taxon>Reyranella</taxon>
    </lineage>
</organism>
<dbReference type="Proteomes" id="UP000727907">
    <property type="component" value="Unassembled WGS sequence"/>
</dbReference>
<keyword evidence="2" id="KW-0732">Signal</keyword>
<evidence type="ECO:0000313" key="4">
    <source>
        <dbReference type="Proteomes" id="UP000727907"/>
    </source>
</evidence>
<comment type="caution">
    <text evidence="3">The sequence shown here is derived from an EMBL/GenBank/DDBJ whole genome shotgun (WGS) entry which is preliminary data.</text>
</comment>
<keyword evidence="4" id="KW-1185">Reference proteome</keyword>
<gene>
    <name evidence="3" type="ORF">KQ910_20315</name>
</gene>
<sequence length="369" mass="40658">MHHILATTIAVAMAAFVTVASPAGAQSSGPDETKTPLRPSATEDEQRNIYTFQVENDVFNRFGKSDRDYTSGVRIGWLSPAIIEMPQGVVAMTTIPTFLGEPAADSVIRRIAISAGQNIYTPENTDASYPIYNDRPYAAWLYASFALQYTYKRHDPKTGFDEPTRLDTLQVDLGVIGPAAGGEFVQNNFHTLIGVSPSYGWGNQLHNEPTVGLTFERRWRTGRAVLIDNPKLEVDFIPRAALAVGNVATYGSVGGTARIGKNLRDDFGPTRARPALPGSDAFIGDGSFGWYLFAGFDGQAVARNIFLDGNTDGFSQRVSHRPFVGELQAGLAILYRGMRISYTQILRTPEFFERDRITQFGSFNLTFRY</sequence>
<feature type="signal peptide" evidence="2">
    <location>
        <begin position="1"/>
        <end position="25"/>
    </location>
</feature>
<dbReference type="RefSeq" id="WP_216964672.1">
    <property type="nucleotide sequence ID" value="NZ_JAHOPB010000002.1"/>
</dbReference>
<evidence type="ECO:0000313" key="3">
    <source>
        <dbReference type="EMBL" id="MBU8876128.1"/>
    </source>
</evidence>
<protein>
    <submittedName>
        <fullName evidence="3">Lipid A deacylase LpxR family protein</fullName>
    </submittedName>
</protein>
<evidence type="ECO:0000256" key="2">
    <source>
        <dbReference type="SAM" id="SignalP"/>
    </source>
</evidence>
<evidence type="ECO:0000256" key="1">
    <source>
        <dbReference type="SAM" id="MobiDB-lite"/>
    </source>
</evidence>
<dbReference type="InterPro" id="IPR018707">
    <property type="entry name" value="LpxR"/>
</dbReference>
<proteinExistence type="predicted"/>
<reference evidence="3 4" key="1">
    <citation type="submission" date="2021-06" db="EMBL/GenBank/DDBJ databases">
        <authorList>
            <person name="Lee D.H."/>
        </authorList>
    </citation>
    <scope>NUCLEOTIDE SEQUENCE [LARGE SCALE GENOMIC DNA]</scope>
    <source>
        <strain evidence="3 4">MMS21-HV4-11</strain>
    </source>
</reference>
<name>A0ABS6INF0_9HYPH</name>
<feature type="region of interest" description="Disordered" evidence="1">
    <location>
        <begin position="23"/>
        <end position="45"/>
    </location>
</feature>
<dbReference type="EMBL" id="JAHOPB010000002">
    <property type="protein sequence ID" value="MBU8876128.1"/>
    <property type="molecule type" value="Genomic_DNA"/>
</dbReference>
<accession>A0ABS6INF0</accession>
<feature type="chain" id="PRO_5047369497" evidence="2">
    <location>
        <begin position="26"/>
        <end position="369"/>
    </location>
</feature>